<protein>
    <recommendedName>
        <fullName evidence="1">DUF4378 domain-containing protein</fullName>
    </recommendedName>
</protein>
<name>A0A8T3CAF7_DENNO</name>
<proteinExistence type="predicted"/>
<dbReference type="AlphaFoldDB" id="A0A8T3CAF7"/>
<evidence type="ECO:0000313" key="2">
    <source>
        <dbReference type="EMBL" id="KAI0531421.1"/>
    </source>
</evidence>
<dbReference type="EMBL" id="JAGYWB010000001">
    <property type="protein sequence ID" value="KAI0531421.1"/>
    <property type="molecule type" value="Genomic_DNA"/>
</dbReference>
<dbReference type="OrthoDB" id="758104at2759"/>
<keyword evidence="3" id="KW-1185">Reference proteome</keyword>
<reference evidence="2" key="1">
    <citation type="journal article" date="2022" name="Front. Genet.">
        <title>Chromosome-Scale Assembly of the Dendrobium nobile Genome Provides Insights Into the Molecular Mechanism of the Biosynthesis of the Medicinal Active Ingredient of Dendrobium.</title>
        <authorList>
            <person name="Xu Q."/>
            <person name="Niu S.-C."/>
            <person name="Li K.-L."/>
            <person name="Zheng P.-J."/>
            <person name="Zhang X.-J."/>
            <person name="Jia Y."/>
            <person name="Liu Y."/>
            <person name="Niu Y.-X."/>
            <person name="Yu L.-H."/>
            <person name="Chen D.-F."/>
            <person name="Zhang G.-Q."/>
        </authorList>
    </citation>
    <scope>NUCLEOTIDE SEQUENCE</scope>
    <source>
        <tissue evidence="2">Leaf</tissue>
    </source>
</reference>
<gene>
    <name evidence="2" type="ORF">KFK09_000976</name>
</gene>
<sequence length="770" mass="88972">MEVENYGRSFPGCMKGLAHFLNLHHHLHLRKMKLLTYRKHGEGKRAATSTRKQPVKSSMRISIAKWKSRDEDHVDNVNFGLEMSFIKQNVDLNKASSSSERACSFDEYNFEKKCDENLVYSKNGPFGPRKPDELERILQIKQPHLSDTQNEAEVGSFAQQHTNVKELQEDVILYPSKEFLAMMKLFNGNIELIRNILDDPSFIFAHYLQAKEASKAELTRAYSFPSSPLLVRKNDGQFRKNFESESIAKQSYKFDSENSRAYTDIIQDDTTNAEMMDGDEERIPKLVETNNHSAVLASSSMLQNVRNNPPNSNRFMAIKHYKKEYHRIFMDGILHKTPFGGMVIESMKKSKFGWRDGLTIEKPDREGLMHACWNKTNKNVKKNIHRSQSLNDSLDKYSHLYDSISKEEFERLPERRKVKPLGRVFSLPDITYCSSSKNAQSEAPFSSPKNLTTSHTEEILEKEESEEFTTQDSSKWIMTDCWKIPLQSNEKEQSESCQIFKKLTKDGLIREENSSVTPQGDNLLDEAHTYEPTKPTLLSATGALSRGLEQRYPSEHSSGLVDTNEIDLAKAKSFPDIDCFDSLHLRIDQKDEATFNYVREILTRSGFSRSGFLGAWNSLYQPMDPLIFNEGEDLSHELDITEDEHDILLEHQLLFDLINEAWVEIYEKYFGYFFPWLSRFNSNNRPMPMGDHILEEIWANICWHLKDLPEAGINFEDIVSRNFTKNDGWMNIQYDIEDVELDLECLILDALLDDVVHQLSLVLYSNPISC</sequence>
<dbReference type="SMR" id="A0A8T3CAF7"/>
<dbReference type="PANTHER" id="PTHR47071:SF9">
    <property type="entry name" value="TRM32-LIKE PROTEIN (DUF3741)"/>
    <property type="match status" value="1"/>
</dbReference>
<dbReference type="PANTHER" id="PTHR47071">
    <property type="entry name" value="PROTEIN TRM32"/>
    <property type="match status" value="1"/>
</dbReference>
<comment type="caution">
    <text evidence="2">The sequence shown here is derived from an EMBL/GenBank/DDBJ whole genome shotgun (WGS) entry which is preliminary data.</text>
</comment>
<dbReference type="InterPro" id="IPR044257">
    <property type="entry name" value="TRM32-like"/>
</dbReference>
<dbReference type="Proteomes" id="UP000829196">
    <property type="component" value="Unassembled WGS sequence"/>
</dbReference>
<dbReference type="InterPro" id="IPR025486">
    <property type="entry name" value="DUF4378"/>
</dbReference>
<feature type="domain" description="DUF4378" evidence="1">
    <location>
        <begin position="595"/>
        <end position="754"/>
    </location>
</feature>
<accession>A0A8T3CAF7</accession>
<organism evidence="2 3">
    <name type="scientific">Dendrobium nobile</name>
    <name type="common">Orchid</name>
    <dbReference type="NCBI Taxonomy" id="94219"/>
    <lineage>
        <taxon>Eukaryota</taxon>
        <taxon>Viridiplantae</taxon>
        <taxon>Streptophyta</taxon>
        <taxon>Embryophyta</taxon>
        <taxon>Tracheophyta</taxon>
        <taxon>Spermatophyta</taxon>
        <taxon>Magnoliopsida</taxon>
        <taxon>Liliopsida</taxon>
        <taxon>Asparagales</taxon>
        <taxon>Orchidaceae</taxon>
        <taxon>Epidendroideae</taxon>
        <taxon>Malaxideae</taxon>
        <taxon>Dendrobiinae</taxon>
        <taxon>Dendrobium</taxon>
    </lineage>
</organism>
<evidence type="ECO:0000259" key="1">
    <source>
        <dbReference type="Pfam" id="PF14309"/>
    </source>
</evidence>
<dbReference type="Pfam" id="PF14309">
    <property type="entry name" value="DUF4378"/>
    <property type="match status" value="1"/>
</dbReference>
<evidence type="ECO:0000313" key="3">
    <source>
        <dbReference type="Proteomes" id="UP000829196"/>
    </source>
</evidence>